<evidence type="ECO:0000313" key="1">
    <source>
        <dbReference type="EMBL" id="QGK70057.1"/>
    </source>
</evidence>
<dbReference type="RefSeq" id="WP_154076640.1">
    <property type="nucleotide sequence ID" value="NZ_CP045929.1"/>
</dbReference>
<protein>
    <submittedName>
        <fullName evidence="1">Amidinotransferase</fullName>
    </submittedName>
</protein>
<name>A0A5Q3QGW7_9PSEU</name>
<dbReference type="GO" id="GO:0016990">
    <property type="term" value="F:arginine deiminase activity"/>
    <property type="evidence" value="ECO:0007669"/>
    <property type="project" value="TreeGrafter"/>
</dbReference>
<dbReference type="Proteomes" id="UP000371041">
    <property type="component" value="Chromosome"/>
</dbReference>
<dbReference type="GO" id="GO:0019546">
    <property type="term" value="P:L-arginine deiminase pathway"/>
    <property type="evidence" value="ECO:0007669"/>
    <property type="project" value="TreeGrafter"/>
</dbReference>
<gene>
    <name evidence="1" type="ORF">GIY23_11470</name>
</gene>
<dbReference type="PANTHER" id="PTHR47271">
    <property type="entry name" value="ARGININE DEIMINASE"/>
    <property type="match status" value="1"/>
</dbReference>
<keyword evidence="2" id="KW-1185">Reference proteome</keyword>
<dbReference type="PANTHER" id="PTHR47271:SF2">
    <property type="entry name" value="ARGININE DEIMINASE"/>
    <property type="match status" value="1"/>
</dbReference>
<sequence>MSSTESATFGVRSTTAPLRRVLLRRPAVSGDFTAAQWRSPDPALLADQHSRFVEVLAAAGCVVEVAEPADGLVDACYVRDPAMVTSGGAILFDMGKSSRRGEPELLGSWFAANGIPVLGRLSGAARAEGGDMVWLDENTLLVGRSYRTNDEGIRQLSALLADEGARVEAVDLPHDRGPEHVLHLMSVLSPVAPDLAVVYPPLAPVRLLQLLRERGVELVAVDDEEYRAMACNVLAVRPREVVMLQGNPRTEAALRERGCVVHTYDGSEISLKGDGGPTCLTLPLLCG</sequence>
<accession>A0A5Q3QGW7</accession>
<dbReference type="GO" id="GO:0016740">
    <property type="term" value="F:transferase activity"/>
    <property type="evidence" value="ECO:0007669"/>
    <property type="project" value="UniProtKB-KW"/>
</dbReference>
<dbReference type="SUPFAM" id="SSF55909">
    <property type="entry name" value="Pentein"/>
    <property type="match status" value="1"/>
</dbReference>
<organism evidence="1 2">
    <name type="scientific">Allosaccharopolyspora coralli</name>
    <dbReference type="NCBI Taxonomy" id="2665642"/>
    <lineage>
        <taxon>Bacteria</taxon>
        <taxon>Bacillati</taxon>
        <taxon>Actinomycetota</taxon>
        <taxon>Actinomycetes</taxon>
        <taxon>Pseudonocardiales</taxon>
        <taxon>Pseudonocardiaceae</taxon>
        <taxon>Allosaccharopolyspora</taxon>
    </lineage>
</organism>
<dbReference type="KEGG" id="sace:GIY23_11470"/>
<keyword evidence="1" id="KW-0808">Transferase</keyword>
<evidence type="ECO:0000313" key="2">
    <source>
        <dbReference type="Proteomes" id="UP000371041"/>
    </source>
</evidence>
<reference evidence="2" key="1">
    <citation type="submission" date="2019-11" db="EMBL/GenBank/DDBJ databases">
        <title>The complete genome sequence of Saccharopolyspora sp. E2A.</title>
        <authorList>
            <person name="Zhang G."/>
        </authorList>
    </citation>
    <scope>NUCLEOTIDE SEQUENCE [LARGE SCALE GENOMIC DNA]</scope>
    <source>
        <strain evidence="2">E2A</strain>
    </source>
</reference>
<dbReference type="EMBL" id="CP045929">
    <property type="protein sequence ID" value="QGK70057.1"/>
    <property type="molecule type" value="Genomic_DNA"/>
</dbReference>
<proteinExistence type="predicted"/>
<dbReference type="AlphaFoldDB" id="A0A5Q3QGW7"/>
<dbReference type="Pfam" id="PF19420">
    <property type="entry name" value="DDAH_eukar"/>
    <property type="match status" value="1"/>
</dbReference>
<dbReference type="Gene3D" id="3.75.10.10">
    <property type="entry name" value="L-arginine/glycine Amidinotransferase, Chain A"/>
    <property type="match status" value="1"/>
</dbReference>